<sequence>MDTLPNNAATGGVSELGEEGTFVADSGPNPGGERSTDGDGPSERASLEFSEGKAIANNLKQLATLDTYERRTLSRRRKAAFALLLAFEGTVGKGG</sequence>
<keyword evidence="3" id="KW-1185">Reference proteome</keyword>
<evidence type="ECO:0000313" key="2">
    <source>
        <dbReference type="EMBL" id="SFK54684.1"/>
    </source>
</evidence>
<name>A0A1I4AEA2_9HYPH</name>
<proteinExistence type="predicted"/>
<protein>
    <submittedName>
        <fullName evidence="2">Uncharacterized protein</fullName>
    </submittedName>
</protein>
<dbReference type="EMBL" id="FOSL01000008">
    <property type="protein sequence ID" value="SFK54684.1"/>
    <property type="molecule type" value="Genomic_DNA"/>
</dbReference>
<gene>
    <name evidence="2" type="ORF">SAMN04488498_10815</name>
</gene>
<dbReference type="Proteomes" id="UP000323300">
    <property type="component" value="Unassembled WGS sequence"/>
</dbReference>
<organism evidence="2 3">
    <name type="scientific">Neomesorhizobium albiziae</name>
    <dbReference type="NCBI Taxonomy" id="335020"/>
    <lineage>
        <taxon>Bacteria</taxon>
        <taxon>Pseudomonadati</taxon>
        <taxon>Pseudomonadota</taxon>
        <taxon>Alphaproteobacteria</taxon>
        <taxon>Hyphomicrobiales</taxon>
        <taxon>Phyllobacteriaceae</taxon>
        <taxon>Neomesorhizobium</taxon>
    </lineage>
</organism>
<feature type="compositionally biased region" description="Basic and acidic residues" evidence="1">
    <location>
        <begin position="34"/>
        <end position="46"/>
    </location>
</feature>
<feature type="region of interest" description="Disordered" evidence="1">
    <location>
        <begin position="1"/>
        <end position="47"/>
    </location>
</feature>
<reference evidence="2 3" key="1">
    <citation type="submission" date="2016-10" db="EMBL/GenBank/DDBJ databases">
        <authorList>
            <person name="Varghese N."/>
            <person name="Submissions S."/>
        </authorList>
    </citation>
    <scope>NUCLEOTIDE SEQUENCE [LARGE SCALE GENOMIC DNA]</scope>
    <source>
        <strain evidence="2 3">DSM 21822</strain>
    </source>
</reference>
<dbReference type="AlphaFoldDB" id="A0A1I4AEA2"/>
<evidence type="ECO:0000256" key="1">
    <source>
        <dbReference type="SAM" id="MobiDB-lite"/>
    </source>
</evidence>
<evidence type="ECO:0000313" key="3">
    <source>
        <dbReference type="Proteomes" id="UP000323300"/>
    </source>
</evidence>
<accession>A0A1I4AEA2</accession>